<dbReference type="AlphaFoldDB" id="A0A067PHR2"/>
<feature type="compositionally biased region" description="Polar residues" evidence="1">
    <location>
        <begin position="127"/>
        <end position="136"/>
    </location>
</feature>
<evidence type="ECO:0000313" key="4">
    <source>
        <dbReference type="Proteomes" id="UP000027265"/>
    </source>
</evidence>
<keyword evidence="4" id="KW-1185">Reference proteome</keyword>
<evidence type="ECO:0000256" key="1">
    <source>
        <dbReference type="SAM" id="MobiDB-lite"/>
    </source>
</evidence>
<feature type="region of interest" description="Disordered" evidence="1">
    <location>
        <begin position="119"/>
        <end position="140"/>
    </location>
</feature>
<accession>A0A067PHR2</accession>
<name>A0A067PHR2_9AGAM</name>
<proteinExistence type="predicted"/>
<evidence type="ECO:0000256" key="2">
    <source>
        <dbReference type="SAM" id="SignalP"/>
    </source>
</evidence>
<feature type="signal peptide" evidence="2">
    <location>
        <begin position="1"/>
        <end position="20"/>
    </location>
</feature>
<sequence>MYGFHHLLFTLLALIVFVRGIPTSRSAIVLQSCSHDPNSNQTGFPASCLSDCRPIMDAQQICDSNAVCTCQHASSEAVMACLRCSVGLYEADRVDQVMFMLSPKIQAYSQVCGDSFEPLEHPDPLNSRASQSISTREPSRPRSYCLFGFPEIVSLSEEGTRFSWVSSLSRVAAFLSCAAYCFKQFSDARRRRLCLQTTTTQC</sequence>
<dbReference type="Proteomes" id="UP000027265">
    <property type="component" value="Unassembled WGS sequence"/>
</dbReference>
<dbReference type="HOGENOM" id="CLU_1354799_0_0_1"/>
<dbReference type="EMBL" id="KL197758">
    <property type="protein sequence ID" value="KDQ50567.1"/>
    <property type="molecule type" value="Genomic_DNA"/>
</dbReference>
<feature type="chain" id="PRO_5001643157" description="Extracellular membrane protein CFEM domain-containing protein" evidence="2">
    <location>
        <begin position="21"/>
        <end position="202"/>
    </location>
</feature>
<keyword evidence="2" id="KW-0732">Signal</keyword>
<evidence type="ECO:0000313" key="3">
    <source>
        <dbReference type="EMBL" id="KDQ50567.1"/>
    </source>
</evidence>
<reference evidence="4" key="1">
    <citation type="journal article" date="2014" name="Proc. Natl. Acad. Sci. U.S.A.">
        <title>Extensive sampling of basidiomycete genomes demonstrates inadequacy of the white-rot/brown-rot paradigm for wood decay fungi.</title>
        <authorList>
            <person name="Riley R."/>
            <person name="Salamov A.A."/>
            <person name="Brown D.W."/>
            <person name="Nagy L.G."/>
            <person name="Floudas D."/>
            <person name="Held B.W."/>
            <person name="Levasseur A."/>
            <person name="Lombard V."/>
            <person name="Morin E."/>
            <person name="Otillar R."/>
            <person name="Lindquist E.A."/>
            <person name="Sun H."/>
            <person name="LaButti K.M."/>
            <person name="Schmutz J."/>
            <person name="Jabbour D."/>
            <person name="Luo H."/>
            <person name="Baker S.E."/>
            <person name="Pisabarro A.G."/>
            <person name="Walton J.D."/>
            <person name="Blanchette R.A."/>
            <person name="Henrissat B."/>
            <person name="Martin F."/>
            <person name="Cullen D."/>
            <person name="Hibbett D.S."/>
            <person name="Grigoriev I.V."/>
        </authorList>
    </citation>
    <scope>NUCLEOTIDE SEQUENCE [LARGE SCALE GENOMIC DNA]</scope>
    <source>
        <strain evidence="4">MUCL 33604</strain>
    </source>
</reference>
<dbReference type="InParanoid" id="A0A067PHR2"/>
<evidence type="ECO:0008006" key="5">
    <source>
        <dbReference type="Google" id="ProtNLM"/>
    </source>
</evidence>
<gene>
    <name evidence="3" type="ORF">JAAARDRAFT_63062</name>
</gene>
<organism evidence="3 4">
    <name type="scientific">Jaapia argillacea MUCL 33604</name>
    <dbReference type="NCBI Taxonomy" id="933084"/>
    <lineage>
        <taxon>Eukaryota</taxon>
        <taxon>Fungi</taxon>
        <taxon>Dikarya</taxon>
        <taxon>Basidiomycota</taxon>
        <taxon>Agaricomycotina</taxon>
        <taxon>Agaricomycetes</taxon>
        <taxon>Agaricomycetidae</taxon>
        <taxon>Jaapiales</taxon>
        <taxon>Jaapiaceae</taxon>
        <taxon>Jaapia</taxon>
    </lineage>
</organism>
<protein>
    <recommendedName>
        <fullName evidence="5">Extracellular membrane protein CFEM domain-containing protein</fullName>
    </recommendedName>
</protein>